<proteinExistence type="predicted"/>
<accession>A0A6J2ULB8</accession>
<reference evidence="8" key="1">
    <citation type="submission" date="2025-08" db="UniProtKB">
        <authorList>
            <consortium name="RefSeq"/>
        </authorList>
    </citation>
    <scope>IDENTIFICATION</scope>
</reference>
<dbReference type="GO" id="GO:0036128">
    <property type="term" value="C:CatSper complex"/>
    <property type="evidence" value="ECO:0007669"/>
    <property type="project" value="InterPro"/>
</dbReference>
<evidence type="ECO:0000259" key="6">
    <source>
        <dbReference type="Pfam" id="PF00520"/>
    </source>
</evidence>
<dbReference type="GO" id="GO:0005227">
    <property type="term" value="F:calcium-activated cation channel activity"/>
    <property type="evidence" value="ECO:0007669"/>
    <property type="project" value="InterPro"/>
</dbReference>
<dbReference type="Gene3D" id="1.20.120.350">
    <property type="entry name" value="Voltage-gated potassium channels. Chain C"/>
    <property type="match status" value="1"/>
</dbReference>
<feature type="transmembrane region" description="Helical" evidence="5">
    <location>
        <begin position="73"/>
        <end position="95"/>
    </location>
</feature>
<dbReference type="InParanoid" id="A0A6J2ULB8"/>
<dbReference type="Proteomes" id="UP000504632">
    <property type="component" value="Chromosome 2"/>
</dbReference>
<feature type="transmembrane region" description="Helical" evidence="5">
    <location>
        <begin position="217"/>
        <end position="234"/>
    </location>
</feature>
<name>A0A6J2ULB8_CHACN</name>
<comment type="subcellular location">
    <subcellularLocation>
        <location evidence="1">Membrane</location>
        <topology evidence="1">Multi-pass membrane protein</topology>
    </subcellularLocation>
</comment>
<dbReference type="InterPro" id="IPR027359">
    <property type="entry name" value="Volt_channel_dom_sf"/>
</dbReference>
<dbReference type="PANTHER" id="PTHR46923:SF1">
    <property type="entry name" value="CATION CHANNEL SPERM-ASSOCIATED PROTEIN 2"/>
    <property type="match status" value="1"/>
</dbReference>
<feature type="transmembrane region" description="Helical" evidence="5">
    <location>
        <begin position="246"/>
        <end position="266"/>
    </location>
</feature>
<evidence type="ECO:0000313" key="7">
    <source>
        <dbReference type="Proteomes" id="UP000504632"/>
    </source>
</evidence>
<evidence type="ECO:0000313" key="8">
    <source>
        <dbReference type="RefSeq" id="XP_030621085.1"/>
    </source>
</evidence>
<dbReference type="Gene3D" id="1.10.287.70">
    <property type="match status" value="1"/>
</dbReference>
<feature type="domain" description="Ion transport" evidence="6">
    <location>
        <begin position="39"/>
        <end position="282"/>
    </location>
</feature>
<dbReference type="GO" id="GO:0030317">
    <property type="term" value="P:flagellated sperm motility"/>
    <property type="evidence" value="ECO:0007669"/>
    <property type="project" value="InterPro"/>
</dbReference>
<evidence type="ECO:0000256" key="3">
    <source>
        <dbReference type="ARBA" id="ARBA00022989"/>
    </source>
</evidence>
<evidence type="ECO:0000256" key="1">
    <source>
        <dbReference type="ARBA" id="ARBA00004141"/>
    </source>
</evidence>
<dbReference type="OrthoDB" id="416585at2759"/>
<dbReference type="AlphaFoldDB" id="A0A6J2ULB8"/>
<feature type="transmembrane region" description="Helical" evidence="5">
    <location>
        <begin position="174"/>
        <end position="197"/>
    </location>
</feature>
<keyword evidence="7" id="KW-1185">Reference proteome</keyword>
<feature type="transmembrane region" description="Helical" evidence="5">
    <location>
        <begin position="41"/>
        <end position="61"/>
    </location>
</feature>
<gene>
    <name evidence="8" type="primary">LOC115804718</name>
</gene>
<dbReference type="SUPFAM" id="SSF81324">
    <property type="entry name" value="Voltage-gated potassium channels"/>
    <property type="match status" value="1"/>
</dbReference>
<evidence type="ECO:0000256" key="5">
    <source>
        <dbReference type="SAM" id="Phobius"/>
    </source>
</evidence>
<dbReference type="GO" id="GO:0009566">
    <property type="term" value="P:fertilization"/>
    <property type="evidence" value="ECO:0007669"/>
    <property type="project" value="TreeGrafter"/>
</dbReference>
<sequence length="396" mass="46634">MSPQREGIITEEDRRLGRLRNRHNRYPPLNMFAHWILEYTWFSYIIVFLIFLNTVVLGIQTEITDNMDPDLEVLKLVLDTLDAFTLVVFLLEILLKWVDDFTGFWKSAWNIFDLVVTVLSFLSEILQAFQGTDPGTLEVVGFLRKFRFLRSLKMVSKFRQLQILFLTVSKAFKAMTFVFLLLLVLFFIFALMGVHIFHSYYHSKVEGLVYRGSFKDMTSAFITLFILFTADHWYPLLAETWKVPELNQAICSIFIVVWLLIGAFIFRNIFIGILVNNFQAIRGSISKLRHQREIETKARIFKAEIEHNHTSCLSEHDLEEDCPVSSSFSSHLMRGEVDWETYVEENLRVIREKEETERVSWPKDSLFRYFEVLEMLQRNLGERNQLQNLTVMCQSS</sequence>
<keyword evidence="3 5" id="KW-1133">Transmembrane helix</keyword>
<organism evidence="7 8">
    <name type="scientific">Chanos chanos</name>
    <name type="common">Milkfish</name>
    <name type="synonym">Mugil chanos</name>
    <dbReference type="NCBI Taxonomy" id="29144"/>
    <lineage>
        <taxon>Eukaryota</taxon>
        <taxon>Metazoa</taxon>
        <taxon>Chordata</taxon>
        <taxon>Craniata</taxon>
        <taxon>Vertebrata</taxon>
        <taxon>Euteleostomi</taxon>
        <taxon>Actinopterygii</taxon>
        <taxon>Neopterygii</taxon>
        <taxon>Teleostei</taxon>
        <taxon>Ostariophysi</taxon>
        <taxon>Gonorynchiformes</taxon>
        <taxon>Chanidae</taxon>
        <taxon>Chanos</taxon>
    </lineage>
</organism>
<keyword evidence="2 5" id="KW-0812">Transmembrane</keyword>
<dbReference type="GeneID" id="115804718"/>
<protein>
    <submittedName>
        <fullName evidence="8">Cation channel sperm-associated protein 2-like</fullName>
    </submittedName>
</protein>
<dbReference type="InterPro" id="IPR005821">
    <property type="entry name" value="Ion_trans_dom"/>
</dbReference>
<dbReference type="RefSeq" id="XP_030621085.1">
    <property type="nucleotide sequence ID" value="XM_030765225.1"/>
</dbReference>
<dbReference type="GO" id="GO:0048240">
    <property type="term" value="P:sperm capacitation"/>
    <property type="evidence" value="ECO:0007669"/>
    <property type="project" value="TreeGrafter"/>
</dbReference>
<dbReference type="InterPro" id="IPR028747">
    <property type="entry name" value="CatSper2"/>
</dbReference>
<dbReference type="PANTHER" id="PTHR46923">
    <property type="entry name" value="CATION CHANNEL SPERM-ASSOCIATED PROTEIN 2"/>
    <property type="match status" value="1"/>
</dbReference>
<evidence type="ECO:0000256" key="4">
    <source>
        <dbReference type="ARBA" id="ARBA00023136"/>
    </source>
</evidence>
<dbReference type="Pfam" id="PF00520">
    <property type="entry name" value="Ion_trans"/>
    <property type="match status" value="1"/>
</dbReference>
<keyword evidence="4 5" id="KW-0472">Membrane</keyword>
<evidence type="ECO:0000256" key="2">
    <source>
        <dbReference type="ARBA" id="ARBA00022692"/>
    </source>
</evidence>